<dbReference type="Gene3D" id="3.30.70.1290">
    <property type="entry name" value="Transposase IS200-like"/>
    <property type="match status" value="1"/>
</dbReference>
<name>I3YA92_THIV6</name>
<accession>I3YA92</accession>
<dbReference type="RefSeq" id="WP_014778367.1">
    <property type="nucleotide sequence ID" value="NC_018012.1"/>
</dbReference>
<gene>
    <name evidence="2" type="ordered locus">Thivi_1952</name>
</gene>
<dbReference type="KEGG" id="tvi:Thivi_1952"/>
<dbReference type="PANTHER" id="PTHR36966:SF1">
    <property type="entry name" value="REP-ASSOCIATED TYROSINE TRANSPOSASE"/>
    <property type="match status" value="1"/>
</dbReference>
<dbReference type="STRING" id="765911.Thivi_1952"/>
<evidence type="ECO:0000259" key="1">
    <source>
        <dbReference type="SMART" id="SM01321"/>
    </source>
</evidence>
<dbReference type="InterPro" id="IPR052715">
    <property type="entry name" value="RAYT_transposase"/>
</dbReference>
<evidence type="ECO:0000313" key="3">
    <source>
        <dbReference type="Proteomes" id="UP000006062"/>
    </source>
</evidence>
<keyword evidence="3" id="KW-1185">Reference proteome</keyword>
<reference evidence="2 3" key="1">
    <citation type="submission" date="2012-06" db="EMBL/GenBank/DDBJ databases">
        <title>Complete sequence of Thiocystis violascens DSM 198.</title>
        <authorList>
            <consortium name="US DOE Joint Genome Institute"/>
            <person name="Lucas S."/>
            <person name="Han J."/>
            <person name="Lapidus A."/>
            <person name="Cheng J.-F."/>
            <person name="Goodwin L."/>
            <person name="Pitluck S."/>
            <person name="Peters L."/>
            <person name="Ovchinnikova G."/>
            <person name="Teshima H."/>
            <person name="Detter J.C."/>
            <person name="Han C."/>
            <person name="Tapia R."/>
            <person name="Land M."/>
            <person name="Hauser L."/>
            <person name="Kyrpides N."/>
            <person name="Ivanova N."/>
            <person name="Pagani I."/>
            <person name="Vogl K."/>
            <person name="Liu Z."/>
            <person name="Frigaard N.-U."/>
            <person name="Bryant D."/>
            <person name="Woyke T."/>
        </authorList>
    </citation>
    <scope>NUCLEOTIDE SEQUENCE [LARGE SCALE GENOMIC DNA]</scope>
    <source>
        <strain evidence="3">ATCC 17096 / DSM 198 / 6111</strain>
    </source>
</reference>
<dbReference type="EMBL" id="CP003154">
    <property type="protein sequence ID" value="AFL73910.1"/>
    <property type="molecule type" value="Genomic_DNA"/>
</dbReference>
<dbReference type="AlphaFoldDB" id="I3YA92"/>
<dbReference type="GO" id="GO:0004803">
    <property type="term" value="F:transposase activity"/>
    <property type="evidence" value="ECO:0007669"/>
    <property type="project" value="InterPro"/>
</dbReference>
<dbReference type="SUPFAM" id="SSF143422">
    <property type="entry name" value="Transposase IS200-like"/>
    <property type="match status" value="1"/>
</dbReference>
<dbReference type="Proteomes" id="UP000006062">
    <property type="component" value="Chromosome"/>
</dbReference>
<dbReference type="NCBIfam" id="NF047646">
    <property type="entry name" value="REP_Tyr_transpos"/>
    <property type="match status" value="1"/>
</dbReference>
<dbReference type="GO" id="GO:0043565">
    <property type="term" value="F:sequence-specific DNA binding"/>
    <property type="evidence" value="ECO:0007669"/>
    <property type="project" value="TreeGrafter"/>
</dbReference>
<sequence length="179" mass="21232">MPNYRRLRVAGGTYWFTVKLRDPESRLLVEQVAVLRAAFRSVMTAHPFTIDAIVIMPNHLHTLWTLPPGDSDYSLRWRQIKAAFSRAIPKGERISASRQSKGERGIWQRRFWEHTVRNQRGFNHRFDYIHYNPVKHRYVAHPHEWPYSSFHRAVRQGVYPADWHTDDSNPFTLPPDEDD</sequence>
<proteinExistence type="predicted"/>
<dbReference type="eggNOG" id="COG1943">
    <property type="taxonomic scope" value="Bacteria"/>
</dbReference>
<feature type="domain" description="Transposase IS200-like" evidence="1">
    <location>
        <begin position="9"/>
        <end position="132"/>
    </location>
</feature>
<dbReference type="PANTHER" id="PTHR36966">
    <property type="entry name" value="REP-ASSOCIATED TYROSINE TRANSPOSASE"/>
    <property type="match status" value="1"/>
</dbReference>
<dbReference type="InterPro" id="IPR036515">
    <property type="entry name" value="Transposase_17_sf"/>
</dbReference>
<protein>
    <submittedName>
        <fullName evidence="2">Transposase</fullName>
    </submittedName>
</protein>
<organism evidence="2 3">
    <name type="scientific">Thiocystis violascens (strain ATCC 17096 / DSM 198 / 6111)</name>
    <name type="common">Chromatium violascens</name>
    <dbReference type="NCBI Taxonomy" id="765911"/>
    <lineage>
        <taxon>Bacteria</taxon>
        <taxon>Pseudomonadati</taxon>
        <taxon>Pseudomonadota</taxon>
        <taxon>Gammaproteobacteria</taxon>
        <taxon>Chromatiales</taxon>
        <taxon>Chromatiaceae</taxon>
        <taxon>Thiocystis</taxon>
    </lineage>
</organism>
<dbReference type="GO" id="GO:0006313">
    <property type="term" value="P:DNA transposition"/>
    <property type="evidence" value="ECO:0007669"/>
    <property type="project" value="InterPro"/>
</dbReference>
<evidence type="ECO:0000313" key="2">
    <source>
        <dbReference type="EMBL" id="AFL73910.1"/>
    </source>
</evidence>
<dbReference type="HOGENOM" id="CLU_068226_6_0_6"/>
<dbReference type="InterPro" id="IPR002686">
    <property type="entry name" value="Transposase_17"/>
</dbReference>
<dbReference type="Pfam" id="PF01797">
    <property type="entry name" value="Y1_Tnp"/>
    <property type="match status" value="1"/>
</dbReference>
<dbReference type="SMART" id="SM01321">
    <property type="entry name" value="Y1_Tnp"/>
    <property type="match status" value="1"/>
</dbReference>
<dbReference type="OrthoDB" id="9794403at2"/>